<feature type="region of interest" description="Disordered" evidence="1">
    <location>
        <begin position="1"/>
        <end position="110"/>
    </location>
</feature>
<dbReference type="EMBL" id="KI669507">
    <property type="protein sequence ID" value="OCF32546.1"/>
    <property type="molecule type" value="Genomic_DNA"/>
</dbReference>
<reference evidence="3" key="2">
    <citation type="submission" date="2013-12" db="EMBL/GenBank/DDBJ databases">
        <title>Evolution of pathogenesis and genome organization in the Tremellales.</title>
        <authorList>
            <person name="Cuomo C."/>
            <person name="Litvintseva A."/>
            <person name="Heitman J."/>
            <person name="Chen Y."/>
            <person name="Sun S."/>
            <person name="Springer D."/>
            <person name="Dromer F."/>
            <person name="Young S."/>
            <person name="Zeng Q."/>
            <person name="Chapman S."/>
            <person name="Gujja S."/>
            <person name="Saif S."/>
            <person name="Birren B."/>
        </authorList>
    </citation>
    <scope>NUCLEOTIDE SEQUENCE [LARGE SCALE GENOMIC DNA]</scope>
    <source>
        <strain evidence="3">BCC8398</strain>
    </source>
</reference>
<feature type="compositionally biased region" description="Basic and acidic residues" evidence="1">
    <location>
        <begin position="785"/>
        <end position="805"/>
    </location>
</feature>
<dbReference type="AlphaFoldDB" id="A0A1B9GNI3"/>
<name>A0A1B9GNI3_9TREE</name>
<feature type="compositionally biased region" description="Polar residues" evidence="1">
    <location>
        <begin position="1"/>
        <end position="11"/>
    </location>
</feature>
<accession>A0A1B9GNI3</accession>
<dbReference type="OrthoDB" id="2565259at2759"/>
<feature type="region of interest" description="Disordered" evidence="1">
    <location>
        <begin position="785"/>
        <end position="826"/>
    </location>
</feature>
<gene>
    <name evidence="2" type="ORF">I316_05726</name>
</gene>
<feature type="compositionally biased region" description="Low complexity" evidence="1">
    <location>
        <begin position="84"/>
        <end position="96"/>
    </location>
</feature>
<feature type="compositionally biased region" description="Pro residues" evidence="1">
    <location>
        <begin position="21"/>
        <end position="34"/>
    </location>
</feature>
<feature type="compositionally biased region" description="Pro residues" evidence="1">
    <location>
        <begin position="216"/>
        <end position="228"/>
    </location>
</feature>
<evidence type="ECO:0000313" key="2">
    <source>
        <dbReference type="EMBL" id="OCF32546.1"/>
    </source>
</evidence>
<evidence type="ECO:0000256" key="1">
    <source>
        <dbReference type="SAM" id="MobiDB-lite"/>
    </source>
</evidence>
<dbReference type="Proteomes" id="UP000092666">
    <property type="component" value="Unassembled WGS sequence"/>
</dbReference>
<feature type="region of interest" description="Disordered" evidence="1">
    <location>
        <begin position="466"/>
        <end position="491"/>
    </location>
</feature>
<organism evidence="2 3">
    <name type="scientific">Kwoniella heveanensis BCC8398</name>
    <dbReference type="NCBI Taxonomy" id="1296120"/>
    <lineage>
        <taxon>Eukaryota</taxon>
        <taxon>Fungi</taxon>
        <taxon>Dikarya</taxon>
        <taxon>Basidiomycota</taxon>
        <taxon>Agaricomycotina</taxon>
        <taxon>Tremellomycetes</taxon>
        <taxon>Tremellales</taxon>
        <taxon>Cryptococcaceae</taxon>
        <taxon>Kwoniella</taxon>
    </lineage>
</organism>
<sequence>MAFTIAMSSSHLPPFQLAPSPISPPQSSSPPASPSPSSSLEPSICISSFIAPPLNDPSRSTGSQSLPSDPSLVVTTSGKTGTARSLRSSAVRRSFSTRSKTAKKSTERMAPETNRDSLYIDTFTSTLDRDALFSRATSVAAVLRTIGPRKGDREQGVEALCAYVEGKRSKGKKDEEVRKKLALLEGMVPTDLGDVFVKASIRTGLARRTTHSLPPISEPPPIPSPPPLRSQARSRLSVATITSASTSTTNPTTTSLTSPVSSTSASFLISAPRGDTYDNNEEMEPALPETPITQISSYSNSSRMDDTSMAESAPFDWSLSPTDSDSLRWYPISEPDSISSQYPVSRKVSLSRSYAQSATHSDTESSFSAPEPAPYFTQTLVEYSSSISAASTDTDSDSMLPPAALGRAPTLLSPLALGGWGRQWERPLLNRERTLMATSSASASPSALASNTRGDAIKTMEAIDGISLDSFPTPPERSPEALTPPETGRTPWAWSDASPDSIHGLQSPWTQIQTPPAPPRFGGIESGEIAAPVWRLDHGSNEERVGIPGVGCSEGQLREGVSSSAGETKDSSWLSISDTDEVPLARLIQAKANGEAQSVNSTSLLNATTGVAAPPVESEARRMFNTTMPVPLQSEDDVPLSILIQRREEEDDLPLAKLFHGNGNGNGISGRPSPVDGHRSWTCELYRGHTQRDTQGYSNSHSRGEKRWSRSDGQDWEWEYEYDHVGGLEDEERTITGVESSRWSAVWSDMSLNEANARADRADQGPTEASRIRDAYLSMIQLRDKTAPHSDSRHFDYAHNDDTSHRRNHGHAPESHLGPEQGDSYTILMAYAQPAPASA</sequence>
<reference evidence="2 3" key="1">
    <citation type="submission" date="2013-07" db="EMBL/GenBank/DDBJ databases">
        <title>The Genome Sequence of Cryptococcus heveanensis BCC8398.</title>
        <authorList>
            <consortium name="The Broad Institute Genome Sequencing Platform"/>
            <person name="Cuomo C."/>
            <person name="Litvintseva A."/>
            <person name="Chen Y."/>
            <person name="Heitman J."/>
            <person name="Sun S."/>
            <person name="Springer D."/>
            <person name="Dromer F."/>
            <person name="Young S.K."/>
            <person name="Zeng Q."/>
            <person name="Gargeya S."/>
            <person name="Fitzgerald M."/>
            <person name="Abouelleil A."/>
            <person name="Alvarado L."/>
            <person name="Berlin A.M."/>
            <person name="Chapman S.B."/>
            <person name="Dewar J."/>
            <person name="Goldberg J."/>
            <person name="Griggs A."/>
            <person name="Gujja S."/>
            <person name="Hansen M."/>
            <person name="Howarth C."/>
            <person name="Imamovic A."/>
            <person name="Larimer J."/>
            <person name="McCowan C."/>
            <person name="Murphy C."/>
            <person name="Pearson M."/>
            <person name="Priest M."/>
            <person name="Roberts A."/>
            <person name="Saif S."/>
            <person name="Shea T."/>
            <person name="Sykes S."/>
            <person name="Wortman J."/>
            <person name="Nusbaum C."/>
            <person name="Birren B."/>
        </authorList>
    </citation>
    <scope>NUCLEOTIDE SEQUENCE [LARGE SCALE GENOMIC DNA]</scope>
    <source>
        <strain evidence="2 3">BCC8398</strain>
    </source>
</reference>
<dbReference type="STRING" id="1296120.A0A1B9GNI3"/>
<evidence type="ECO:0000313" key="3">
    <source>
        <dbReference type="Proteomes" id="UP000092666"/>
    </source>
</evidence>
<keyword evidence="3" id="KW-1185">Reference proteome</keyword>
<feature type="compositionally biased region" description="Polar residues" evidence="1">
    <location>
        <begin position="57"/>
        <end position="83"/>
    </location>
</feature>
<feature type="compositionally biased region" description="Polar residues" evidence="1">
    <location>
        <begin position="291"/>
        <end position="302"/>
    </location>
</feature>
<proteinExistence type="predicted"/>
<feature type="compositionally biased region" description="Low complexity" evidence="1">
    <location>
        <begin position="236"/>
        <end position="266"/>
    </location>
</feature>
<feature type="region of interest" description="Disordered" evidence="1">
    <location>
        <begin position="208"/>
        <end position="317"/>
    </location>
</feature>
<feature type="compositionally biased region" description="Low complexity" evidence="1">
    <location>
        <begin position="35"/>
        <end position="48"/>
    </location>
</feature>
<protein>
    <submittedName>
        <fullName evidence="2">Uncharacterized protein</fullName>
    </submittedName>
</protein>